<comment type="caution">
    <text evidence="1">The sequence shown here is derived from an EMBL/GenBank/DDBJ whole genome shotgun (WGS) entry which is preliminary data.</text>
</comment>
<proteinExistence type="predicted"/>
<dbReference type="EMBL" id="LAZR01039263">
    <property type="protein sequence ID" value="KKL17426.1"/>
    <property type="molecule type" value="Genomic_DNA"/>
</dbReference>
<protein>
    <submittedName>
        <fullName evidence="1">Uncharacterized protein</fullName>
    </submittedName>
</protein>
<sequence length="128" mass="13705">FNAFVSYNALRWGRYAFPSKLDPATETGTAGTILAPTATAGSRSILLAVPISAAADNWGVVIHSDLTTGFTPSRNSARQMIPAESIATFNWLDFPLDVGVEVFYRFESFTDDGVNDLLVGEQSATPTA</sequence>
<dbReference type="AlphaFoldDB" id="A0A0F9DI64"/>
<reference evidence="1" key="1">
    <citation type="journal article" date="2015" name="Nature">
        <title>Complex archaea that bridge the gap between prokaryotes and eukaryotes.</title>
        <authorList>
            <person name="Spang A."/>
            <person name="Saw J.H."/>
            <person name="Jorgensen S.L."/>
            <person name="Zaremba-Niedzwiedzka K."/>
            <person name="Martijn J."/>
            <person name="Lind A.E."/>
            <person name="van Eijk R."/>
            <person name="Schleper C."/>
            <person name="Guy L."/>
            <person name="Ettema T.J."/>
        </authorList>
    </citation>
    <scope>NUCLEOTIDE SEQUENCE</scope>
</reference>
<name>A0A0F9DI64_9ZZZZ</name>
<evidence type="ECO:0000313" key="1">
    <source>
        <dbReference type="EMBL" id="KKL17426.1"/>
    </source>
</evidence>
<organism evidence="1">
    <name type="scientific">marine sediment metagenome</name>
    <dbReference type="NCBI Taxonomy" id="412755"/>
    <lineage>
        <taxon>unclassified sequences</taxon>
        <taxon>metagenomes</taxon>
        <taxon>ecological metagenomes</taxon>
    </lineage>
</organism>
<accession>A0A0F9DI64</accession>
<gene>
    <name evidence="1" type="ORF">LCGC14_2485710</name>
</gene>
<feature type="non-terminal residue" evidence="1">
    <location>
        <position position="1"/>
    </location>
</feature>